<proteinExistence type="predicted"/>
<comment type="caution">
    <text evidence="2">The sequence shown here is derived from an EMBL/GenBank/DDBJ whole genome shotgun (WGS) entry which is preliminary data.</text>
</comment>
<reference evidence="2" key="1">
    <citation type="submission" date="2022-12" db="EMBL/GenBank/DDBJ databases">
        <authorList>
            <person name="Petersen C."/>
        </authorList>
    </citation>
    <scope>NUCLEOTIDE SEQUENCE</scope>
    <source>
        <strain evidence="2">IBT 15544</strain>
    </source>
</reference>
<dbReference type="RefSeq" id="XP_058303616.1">
    <property type="nucleotide sequence ID" value="XM_058456717.1"/>
</dbReference>
<dbReference type="Proteomes" id="UP001150904">
    <property type="component" value="Unassembled WGS sequence"/>
</dbReference>
<evidence type="ECO:0000256" key="1">
    <source>
        <dbReference type="SAM" id="MobiDB-lite"/>
    </source>
</evidence>
<name>A0A9W9M5P3_9EURO</name>
<dbReference type="EMBL" id="JAPQKR010000016">
    <property type="protein sequence ID" value="KAJ5190676.1"/>
    <property type="molecule type" value="Genomic_DNA"/>
</dbReference>
<protein>
    <submittedName>
        <fullName evidence="2">Uncharacterized protein</fullName>
    </submittedName>
</protein>
<reference evidence="2" key="2">
    <citation type="journal article" date="2023" name="IMA Fungus">
        <title>Comparative genomic study of the Penicillium genus elucidates a diverse pangenome and 15 lateral gene transfer events.</title>
        <authorList>
            <person name="Petersen C."/>
            <person name="Sorensen T."/>
            <person name="Nielsen M.R."/>
            <person name="Sondergaard T.E."/>
            <person name="Sorensen J.L."/>
            <person name="Fitzpatrick D.A."/>
            <person name="Frisvad J.C."/>
            <person name="Nielsen K.L."/>
        </authorList>
    </citation>
    <scope>NUCLEOTIDE SEQUENCE</scope>
    <source>
        <strain evidence="2">IBT 15544</strain>
    </source>
</reference>
<organism evidence="2 3">
    <name type="scientific">Penicillium cinerascens</name>
    <dbReference type="NCBI Taxonomy" id="70096"/>
    <lineage>
        <taxon>Eukaryota</taxon>
        <taxon>Fungi</taxon>
        <taxon>Dikarya</taxon>
        <taxon>Ascomycota</taxon>
        <taxon>Pezizomycotina</taxon>
        <taxon>Eurotiomycetes</taxon>
        <taxon>Eurotiomycetidae</taxon>
        <taxon>Eurotiales</taxon>
        <taxon>Aspergillaceae</taxon>
        <taxon>Penicillium</taxon>
    </lineage>
</organism>
<feature type="region of interest" description="Disordered" evidence="1">
    <location>
        <begin position="108"/>
        <end position="127"/>
    </location>
</feature>
<evidence type="ECO:0000313" key="2">
    <source>
        <dbReference type="EMBL" id="KAJ5190676.1"/>
    </source>
</evidence>
<accession>A0A9W9M5P3</accession>
<dbReference type="AlphaFoldDB" id="A0A9W9M5P3"/>
<dbReference type="GeneID" id="83184018"/>
<evidence type="ECO:0000313" key="3">
    <source>
        <dbReference type="Proteomes" id="UP001150904"/>
    </source>
</evidence>
<gene>
    <name evidence="2" type="ORF">N7498_009661</name>
</gene>
<sequence length="370" mass="40742">MGLNCMYPKNQGRNKRQERDKSRRATIQRNAIAPERIACGETEPCVRNRQVDYGKESAWDDLYDITFDNSSIDESLLTSLIMDTPMHHGRSSSSSSGTGISAVDLTTSESSFPAGDRSATLAPPGQLPELSTANTCLTSLLGPSATDSAGNLGYWAGPHTAHGVIAWAMNTDEHATVRSTSEPPSLELWDKTRTESDSYCCLMSSISFVERLVSNSASRKNRIDLLLADVRNAIETLAIFIACEGCAARVEQNMLLAMAARQISLICRETANCYKAMHMCSLDDTNSSQQKPEPDTSAGPVEISVSTYRVKRHERLHLLKSLVTLQILELQQHVNKIKSRYRNRPNQGQVEALIEAEDLIKIAQVVISHS</sequence>
<keyword evidence="3" id="KW-1185">Reference proteome</keyword>
<dbReference type="OrthoDB" id="4356994at2759"/>
<feature type="region of interest" description="Disordered" evidence="1">
    <location>
        <begin position="1"/>
        <end position="24"/>
    </location>
</feature>